<protein>
    <recommendedName>
        <fullName evidence="4">Up-regulated during septation protein 1 domain-containing protein</fullName>
    </recommendedName>
</protein>
<dbReference type="AlphaFoldDB" id="A0A9P6NNC1"/>
<name>A0A9P6NNC1_9BASI</name>
<feature type="region of interest" description="Disordered" evidence="3">
    <location>
        <begin position="825"/>
        <end position="860"/>
    </location>
</feature>
<feature type="compositionally biased region" description="Polar residues" evidence="3">
    <location>
        <begin position="90"/>
        <end position="103"/>
    </location>
</feature>
<feature type="region of interest" description="Disordered" evidence="3">
    <location>
        <begin position="1"/>
        <end position="35"/>
    </location>
</feature>
<reference evidence="5" key="1">
    <citation type="submission" date="2013-11" db="EMBL/GenBank/DDBJ databases">
        <title>Genome sequence of the fusiform rust pathogen reveals effectors for host alternation and coevolution with pine.</title>
        <authorList>
            <consortium name="DOE Joint Genome Institute"/>
            <person name="Smith K."/>
            <person name="Pendleton A."/>
            <person name="Kubisiak T."/>
            <person name="Anderson C."/>
            <person name="Salamov A."/>
            <person name="Aerts A."/>
            <person name="Riley R."/>
            <person name="Clum A."/>
            <person name="Lindquist E."/>
            <person name="Ence D."/>
            <person name="Campbell M."/>
            <person name="Kronenberg Z."/>
            <person name="Feau N."/>
            <person name="Dhillon B."/>
            <person name="Hamelin R."/>
            <person name="Burleigh J."/>
            <person name="Smith J."/>
            <person name="Yandell M."/>
            <person name="Nelson C."/>
            <person name="Grigoriev I."/>
            <person name="Davis J."/>
        </authorList>
    </citation>
    <scope>NUCLEOTIDE SEQUENCE</scope>
    <source>
        <strain evidence="5">G11</strain>
    </source>
</reference>
<evidence type="ECO:0000313" key="5">
    <source>
        <dbReference type="EMBL" id="KAG0150326.1"/>
    </source>
</evidence>
<keyword evidence="6" id="KW-1185">Reference proteome</keyword>
<feature type="region of interest" description="Disordered" evidence="3">
    <location>
        <begin position="433"/>
        <end position="452"/>
    </location>
</feature>
<dbReference type="EMBL" id="MU167220">
    <property type="protein sequence ID" value="KAG0150326.1"/>
    <property type="molecule type" value="Genomic_DNA"/>
</dbReference>
<dbReference type="PANTHER" id="PTHR32083">
    <property type="entry name" value="CILIA AND FLAGELLA-ASSOCIATED PROTEIN 58-RELATED"/>
    <property type="match status" value="1"/>
</dbReference>
<feature type="domain" description="Up-regulated during septation protein 1" evidence="4">
    <location>
        <begin position="123"/>
        <end position="228"/>
    </location>
</feature>
<evidence type="ECO:0000313" key="6">
    <source>
        <dbReference type="Proteomes" id="UP000886653"/>
    </source>
</evidence>
<dbReference type="InterPro" id="IPR029191">
    <property type="entry name" value="Uds1"/>
</dbReference>
<feature type="compositionally biased region" description="Polar residues" evidence="3">
    <location>
        <begin position="60"/>
        <end position="77"/>
    </location>
</feature>
<evidence type="ECO:0000256" key="2">
    <source>
        <dbReference type="SAM" id="Coils"/>
    </source>
</evidence>
<dbReference type="Pfam" id="PF15456">
    <property type="entry name" value="Uds1"/>
    <property type="match status" value="1"/>
</dbReference>
<accession>A0A9P6NNC1</accession>
<dbReference type="Gene3D" id="1.10.287.1490">
    <property type="match status" value="1"/>
</dbReference>
<gene>
    <name evidence="5" type="ORF">CROQUDRAFT_652520</name>
</gene>
<keyword evidence="1 2" id="KW-0175">Coiled coil</keyword>
<evidence type="ECO:0000256" key="3">
    <source>
        <dbReference type="SAM" id="MobiDB-lite"/>
    </source>
</evidence>
<dbReference type="OrthoDB" id="5569911at2759"/>
<feature type="compositionally biased region" description="Low complexity" evidence="3">
    <location>
        <begin position="264"/>
        <end position="274"/>
    </location>
</feature>
<feature type="compositionally biased region" description="Basic residues" evidence="3">
    <location>
        <begin position="851"/>
        <end position="860"/>
    </location>
</feature>
<feature type="compositionally biased region" description="Basic and acidic residues" evidence="3">
    <location>
        <begin position="834"/>
        <end position="843"/>
    </location>
</feature>
<comment type="caution">
    <text evidence="5">The sequence shown here is derived from an EMBL/GenBank/DDBJ whole genome shotgun (WGS) entry which is preliminary data.</text>
</comment>
<evidence type="ECO:0000259" key="4">
    <source>
        <dbReference type="Pfam" id="PF15456"/>
    </source>
</evidence>
<organism evidence="5 6">
    <name type="scientific">Cronartium quercuum f. sp. fusiforme G11</name>
    <dbReference type="NCBI Taxonomy" id="708437"/>
    <lineage>
        <taxon>Eukaryota</taxon>
        <taxon>Fungi</taxon>
        <taxon>Dikarya</taxon>
        <taxon>Basidiomycota</taxon>
        <taxon>Pucciniomycotina</taxon>
        <taxon>Pucciniomycetes</taxon>
        <taxon>Pucciniales</taxon>
        <taxon>Coleosporiaceae</taxon>
        <taxon>Cronartium</taxon>
    </lineage>
</organism>
<evidence type="ECO:0000256" key="1">
    <source>
        <dbReference type="ARBA" id="ARBA00023054"/>
    </source>
</evidence>
<feature type="coiled-coil region" evidence="2">
    <location>
        <begin position="539"/>
        <end position="620"/>
    </location>
</feature>
<feature type="region of interest" description="Disordered" evidence="3">
    <location>
        <begin position="237"/>
        <end position="277"/>
    </location>
</feature>
<sequence length="860" mass="94811">MRRMFGNAFQSATAPTPAHPEHYKPTPSHPFDIASTLTPDHLQALDDEFLPDRLPFGTSRAGSHSARSSPRLQNSHPVASKLARPHNRSESATHTGSSFTARSPASPRHPFSGADLKSKMMLQLLSSQAMIDASTFQILPFSRVEQLKKEQTKLETRLVSISNKIVLEQKIRDATQTMIESGATEEEPKLTQSALRLEQLQLEHHTIHTQLVGIRTQLLQHLSAVLSLSLKKTEHALPSSKLPSFRPEHSPASTARRGSDAQRSPSPSLTDSSSAFDGPHLFANSTYDGLSPSGYQPLLDPGPLRGYEKTIAKQTAELEELRADLVRIRARAEDRNSQRTSEAAQELAKLRTEAAGLAAELERSRVSLDGETQDLVTRARAAEDRARTAESRVHELEADVDRLRTALDTAEESKESVRSELVALQATIARLADQKTDSEKQRQEQQERLEAEKASLVETVERLRAEPVAPVSSAEWDALVNGLDRLGPLADGALAHVKASRPTTNSTTERVRWVGELVAGLEAHFTNLEGSRLDAKTKENSQTDEHARLTSRVAELEAQLAELERAHEQAATALTSSGIAELERLKQEHVAAASASESALESLKSQLQAAQQATSASETELLRARTELSAAQKALEDAGAVEQTLRDLFRTLPPTRARLEVDGDLSTFRSVYEGTSEPVKKSGLGGLFGLSKRAATPALDEADYSLDAFVERARATVESDRRLIERLVRHESEKEVYKANALRATKLAEESREALKTYQQQVKELEERLEYADTQSAAMLERFNDLMESEEKAHGLARRAEASTGGLQAQIATLTAEAESLRKELNQVEDEAEEVRRRARAAEDEMGSLKLKLRQSERKK</sequence>
<dbReference type="Proteomes" id="UP000886653">
    <property type="component" value="Unassembled WGS sequence"/>
</dbReference>
<feature type="region of interest" description="Disordered" evidence="3">
    <location>
        <begin position="53"/>
        <end position="113"/>
    </location>
</feature>
<proteinExistence type="predicted"/>